<dbReference type="AlphaFoldDB" id="A0A8D8U1D5"/>
<feature type="region of interest" description="Disordered" evidence="1">
    <location>
        <begin position="26"/>
        <end position="127"/>
    </location>
</feature>
<protein>
    <submittedName>
        <fullName evidence="2">Uncharacterized protein</fullName>
    </submittedName>
</protein>
<proteinExistence type="predicted"/>
<feature type="compositionally biased region" description="Acidic residues" evidence="1">
    <location>
        <begin position="32"/>
        <end position="61"/>
    </location>
</feature>
<evidence type="ECO:0000256" key="1">
    <source>
        <dbReference type="SAM" id="MobiDB-lite"/>
    </source>
</evidence>
<evidence type="ECO:0000313" key="2">
    <source>
        <dbReference type="EMBL" id="CAG6695351.1"/>
    </source>
</evidence>
<reference evidence="2" key="1">
    <citation type="submission" date="2021-05" db="EMBL/GenBank/DDBJ databases">
        <authorList>
            <person name="Alioto T."/>
            <person name="Alioto T."/>
            <person name="Gomez Garrido J."/>
        </authorList>
    </citation>
    <scope>NUCLEOTIDE SEQUENCE</scope>
</reference>
<organism evidence="2">
    <name type="scientific">Cacopsylla melanoneura</name>
    <dbReference type="NCBI Taxonomy" id="428564"/>
    <lineage>
        <taxon>Eukaryota</taxon>
        <taxon>Metazoa</taxon>
        <taxon>Ecdysozoa</taxon>
        <taxon>Arthropoda</taxon>
        <taxon>Hexapoda</taxon>
        <taxon>Insecta</taxon>
        <taxon>Pterygota</taxon>
        <taxon>Neoptera</taxon>
        <taxon>Paraneoptera</taxon>
        <taxon>Hemiptera</taxon>
        <taxon>Sternorrhyncha</taxon>
        <taxon>Psylloidea</taxon>
        <taxon>Psyllidae</taxon>
        <taxon>Psyllinae</taxon>
        <taxon>Cacopsylla</taxon>
    </lineage>
</organism>
<sequence length="127" mass="14342">METSDVIVEPKPKIKKFVRFALIHNTYHGSDTESEEDEEEEDEEEEEEESEEEEEEAEDGDDGVKAGAVPNNVEESKPVDIVQMPEPDVETVQPIDVEPELETSNKETDNIPTAAPVKDPFERESQL</sequence>
<accession>A0A8D8U1D5</accession>
<dbReference type="EMBL" id="HBUF01322937">
    <property type="protein sequence ID" value="CAG6695351.1"/>
    <property type="molecule type" value="Transcribed_RNA"/>
</dbReference>
<name>A0A8D8U1D5_9HEMI</name>